<evidence type="ECO:0000313" key="4">
    <source>
        <dbReference type="Proteomes" id="UP000314223"/>
    </source>
</evidence>
<accession>A0A5C4X4X6</accession>
<feature type="compositionally biased region" description="Acidic residues" evidence="1">
    <location>
        <begin position="112"/>
        <end position="141"/>
    </location>
</feature>
<reference evidence="3 4" key="1">
    <citation type="submission" date="2019-06" db="EMBL/GenBank/DDBJ databases">
        <authorList>
            <person name="Mardanova A.M."/>
            <person name="Pudova D.S."/>
            <person name="Shagimardanova E.I."/>
            <person name="Gogoleva N.E."/>
            <person name="Lutfullin M.T."/>
            <person name="Hadieva G.F."/>
            <person name="Sharipova M.R."/>
        </authorList>
    </citation>
    <scope>NUCLEOTIDE SEQUENCE [LARGE SCALE GENOMIC DNA]</scope>
    <source>
        <strain evidence="3 4">MG-1</strain>
    </source>
</reference>
<organism evidence="3 4">
    <name type="scientific">Brevibacterium sediminis</name>
    <dbReference type="NCBI Taxonomy" id="1857024"/>
    <lineage>
        <taxon>Bacteria</taxon>
        <taxon>Bacillati</taxon>
        <taxon>Actinomycetota</taxon>
        <taxon>Actinomycetes</taxon>
        <taxon>Micrococcales</taxon>
        <taxon>Brevibacteriaceae</taxon>
        <taxon>Brevibacterium</taxon>
    </lineage>
</organism>
<sequence length="141" mass="14661">MGGRSKIIGWIVAGLVVMLALLTVLIVRNTTQPEQPDLSPVEVTPEPTETSKPSDADADSSADEDSTDSSDAVASAAEDSDAAGSGGEDSREPEEIEHSYEPVPNPPREVPAADDDGDDDDDDGDDGDDDDDGDDGDDDDD</sequence>
<protein>
    <submittedName>
        <fullName evidence="3">Uncharacterized protein</fullName>
    </submittedName>
</protein>
<dbReference type="EMBL" id="VDMQ01000003">
    <property type="protein sequence ID" value="TNM55862.1"/>
    <property type="molecule type" value="Genomic_DNA"/>
</dbReference>
<keyword evidence="2" id="KW-1133">Transmembrane helix</keyword>
<keyword evidence="2" id="KW-0472">Membrane</keyword>
<evidence type="ECO:0000313" key="3">
    <source>
        <dbReference type="EMBL" id="TNM55862.1"/>
    </source>
</evidence>
<gene>
    <name evidence="3" type="ORF">FHQ09_06370</name>
</gene>
<dbReference type="RefSeq" id="WP_139468001.1">
    <property type="nucleotide sequence ID" value="NZ_VDMQ01000003.1"/>
</dbReference>
<dbReference type="Proteomes" id="UP000314223">
    <property type="component" value="Unassembled WGS sequence"/>
</dbReference>
<evidence type="ECO:0000256" key="1">
    <source>
        <dbReference type="SAM" id="MobiDB-lite"/>
    </source>
</evidence>
<feature type="compositionally biased region" description="Acidic residues" evidence="1">
    <location>
        <begin position="56"/>
        <end position="68"/>
    </location>
</feature>
<evidence type="ECO:0000256" key="2">
    <source>
        <dbReference type="SAM" id="Phobius"/>
    </source>
</evidence>
<comment type="caution">
    <text evidence="3">The sequence shown here is derived from an EMBL/GenBank/DDBJ whole genome shotgun (WGS) entry which is preliminary data.</text>
</comment>
<feature type="region of interest" description="Disordered" evidence="1">
    <location>
        <begin position="30"/>
        <end position="141"/>
    </location>
</feature>
<proteinExistence type="predicted"/>
<feature type="transmembrane region" description="Helical" evidence="2">
    <location>
        <begin position="7"/>
        <end position="27"/>
    </location>
</feature>
<keyword evidence="2" id="KW-0812">Transmembrane</keyword>
<dbReference type="AlphaFoldDB" id="A0A5C4X4X6"/>
<name>A0A5C4X4X6_9MICO</name>